<organism evidence="2 3">
    <name type="scientific">Microbacterium ulmi</name>
    <dbReference type="NCBI Taxonomy" id="179095"/>
    <lineage>
        <taxon>Bacteria</taxon>
        <taxon>Bacillati</taxon>
        <taxon>Actinomycetota</taxon>
        <taxon>Actinomycetes</taxon>
        <taxon>Micrococcales</taxon>
        <taxon>Microbacteriaceae</taxon>
        <taxon>Microbacterium</taxon>
    </lineage>
</organism>
<dbReference type="InterPro" id="IPR050464">
    <property type="entry name" value="Zeta_carotene_desat/Oxidored"/>
</dbReference>
<protein>
    <submittedName>
        <fullName evidence="2">NAD(P)-binding protein</fullName>
    </submittedName>
</protein>
<dbReference type="PANTHER" id="PTHR42923">
    <property type="entry name" value="PROTOPORPHYRINOGEN OXIDASE"/>
    <property type="match status" value="1"/>
</dbReference>
<dbReference type="Pfam" id="PF01593">
    <property type="entry name" value="Amino_oxidase"/>
    <property type="match status" value="1"/>
</dbReference>
<evidence type="ECO:0000313" key="3">
    <source>
        <dbReference type="Proteomes" id="UP000543598"/>
    </source>
</evidence>
<proteinExistence type="predicted"/>
<dbReference type="Gene3D" id="3.50.50.60">
    <property type="entry name" value="FAD/NAD(P)-binding domain"/>
    <property type="match status" value="1"/>
</dbReference>
<dbReference type="SUPFAM" id="SSF51905">
    <property type="entry name" value="FAD/NAD(P)-binding domain"/>
    <property type="match status" value="1"/>
</dbReference>
<reference evidence="2 3" key="1">
    <citation type="submission" date="2020-05" db="EMBL/GenBank/DDBJ databases">
        <title>MicrobeNet Type strains.</title>
        <authorList>
            <person name="Nicholson A.C."/>
        </authorList>
    </citation>
    <scope>NUCLEOTIDE SEQUENCE [LARGE SCALE GENOMIC DNA]</scope>
    <source>
        <strain evidence="2 3">JCM 14282</strain>
    </source>
</reference>
<feature type="domain" description="Amine oxidase" evidence="1">
    <location>
        <begin position="25"/>
        <end position="458"/>
    </location>
</feature>
<dbReference type="Gene3D" id="3.90.660.20">
    <property type="entry name" value="Protoporphyrinogen oxidase, mitochondrial, domain 2"/>
    <property type="match status" value="1"/>
</dbReference>
<accession>A0A7Y2LZE5</accession>
<dbReference type="InterPro" id="IPR036188">
    <property type="entry name" value="FAD/NAD-bd_sf"/>
</dbReference>
<dbReference type="EMBL" id="JABEMB010000008">
    <property type="protein sequence ID" value="NNH03691.1"/>
    <property type="molecule type" value="Genomic_DNA"/>
</dbReference>
<dbReference type="RefSeq" id="WP_167036132.1">
    <property type="nucleotide sequence ID" value="NZ_BAAANA010000001.1"/>
</dbReference>
<dbReference type="Gene3D" id="1.10.3110.10">
    <property type="entry name" value="protoporphyrinogen ix oxidase, domain 3"/>
    <property type="match status" value="1"/>
</dbReference>
<dbReference type="Proteomes" id="UP000543598">
    <property type="component" value="Unassembled WGS sequence"/>
</dbReference>
<dbReference type="AlphaFoldDB" id="A0A7Y2LZE5"/>
<dbReference type="InterPro" id="IPR002937">
    <property type="entry name" value="Amino_oxidase"/>
</dbReference>
<sequence length="478" mass="49849">MTDAATADLAEAARSHHVIVVGGGVAGLVAALECAKVGLRVTLVEEAAALGGAVRSAEVGGVVLDAAVEGFWTHEGTVRAFVEELGLDVVPAAPSRPWVVGGPRSAAPLPRQSVLGVPENAWDESVRRVIGWSGTWRAYLDRLRPPLTIGTERSLGRLVRTRMGDKVLDRLVAPGIVATHGVHPDDIDVDLAAPGLSTALTRTGSLGGAVAQLRGDEPSSPEAETIGGGMTRLVDALRDRLVELDAQLHMHTRVAALVRRDDGRWDAETEPARLAPADAVVVATPEREARRLLAPHVPALGARDAASWPVEVVTLVVDAPALDGHPRGDAVYTVPGSHRAVSVVQSTARWPALAARFPDGTHVLRVAFGSRMQPPATAGLDDADAVRLARSEAEALLGLQLTVTAAAREAFETSPPASALGRADMTLGVRGALRAVGGLAATGAWLAGSGLARVVQDAFVEADEVRRTLLWEGRGPRG</sequence>
<evidence type="ECO:0000313" key="2">
    <source>
        <dbReference type="EMBL" id="NNH03691.1"/>
    </source>
</evidence>
<dbReference type="GO" id="GO:0016491">
    <property type="term" value="F:oxidoreductase activity"/>
    <property type="evidence" value="ECO:0007669"/>
    <property type="project" value="InterPro"/>
</dbReference>
<comment type="caution">
    <text evidence="2">The sequence shown here is derived from an EMBL/GenBank/DDBJ whole genome shotgun (WGS) entry which is preliminary data.</text>
</comment>
<evidence type="ECO:0000259" key="1">
    <source>
        <dbReference type="Pfam" id="PF01593"/>
    </source>
</evidence>
<dbReference type="PRINTS" id="PR00411">
    <property type="entry name" value="PNDRDTASEI"/>
</dbReference>
<name>A0A7Y2LZE5_9MICO</name>
<keyword evidence="3" id="KW-1185">Reference proteome</keyword>
<dbReference type="PANTHER" id="PTHR42923:SF3">
    <property type="entry name" value="PROTOPORPHYRINOGEN OXIDASE"/>
    <property type="match status" value="1"/>
</dbReference>
<gene>
    <name evidence="2" type="ORF">HLA99_07510</name>
</gene>